<dbReference type="AlphaFoldDB" id="A0A9D1PIF0"/>
<dbReference type="EMBL" id="DXIE01000028">
    <property type="protein sequence ID" value="HIV62109.1"/>
    <property type="molecule type" value="Genomic_DNA"/>
</dbReference>
<dbReference type="Proteomes" id="UP000886808">
    <property type="component" value="Unassembled WGS sequence"/>
</dbReference>
<organism evidence="1 2">
    <name type="scientific">Candidatus Butyricicoccus avistercoris</name>
    <dbReference type="NCBI Taxonomy" id="2838518"/>
    <lineage>
        <taxon>Bacteria</taxon>
        <taxon>Bacillati</taxon>
        <taxon>Bacillota</taxon>
        <taxon>Clostridia</taxon>
        <taxon>Eubacteriales</taxon>
        <taxon>Butyricicoccaceae</taxon>
        <taxon>Butyricicoccus</taxon>
    </lineage>
</organism>
<accession>A0A9D1PIF0</accession>
<reference evidence="1" key="2">
    <citation type="submission" date="2021-04" db="EMBL/GenBank/DDBJ databases">
        <authorList>
            <person name="Gilroy R."/>
        </authorList>
    </citation>
    <scope>NUCLEOTIDE SEQUENCE</scope>
    <source>
        <strain evidence="1">CHK193-4272</strain>
    </source>
</reference>
<proteinExistence type="predicted"/>
<name>A0A9D1PIF0_9FIRM</name>
<gene>
    <name evidence="1" type="ORF">H9746_04575</name>
</gene>
<protein>
    <submittedName>
        <fullName evidence="1">Uncharacterized protein</fullName>
    </submittedName>
</protein>
<sequence>MKGIDFGNSEYSNLKKVHSIWICLNPDKKWQGTINTYYLQEKHLLRNIYEDKSANDISVEEKLKLLNEDFGIKTTDKLETEAANMCNYSKGVFQKGI</sequence>
<evidence type="ECO:0000313" key="2">
    <source>
        <dbReference type="Proteomes" id="UP000886808"/>
    </source>
</evidence>
<comment type="caution">
    <text evidence="1">The sequence shown here is derived from an EMBL/GenBank/DDBJ whole genome shotgun (WGS) entry which is preliminary data.</text>
</comment>
<reference evidence="1" key="1">
    <citation type="journal article" date="2021" name="PeerJ">
        <title>Extensive microbial diversity within the chicken gut microbiome revealed by metagenomics and culture.</title>
        <authorList>
            <person name="Gilroy R."/>
            <person name="Ravi A."/>
            <person name="Getino M."/>
            <person name="Pursley I."/>
            <person name="Horton D.L."/>
            <person name="Alikhan N.F."/>
            <person name="Baker D."/>
            <person name="Gharbi K."/>
            <person name="Hall N."/>
            <person name="Watson M."/>
            <person name="Adriaenssens E.M."/>
            <person name="Foster-Nyarko E."/>
            <person name="Jarju S."/>
            <person name="Secka A."/>
            <person name="Antonio M."/>
            <person name="Oren A."/>
            <person name="Chaudhuri R.R."/>
            <person name="La Ragione R."/>
            <person name="Hildebrand F."/>
            <person name="Pallen M.J."/>
        </authorList>
    </citation>
    <scope>NUCLEOTIDE SEQUENCE</scope>
    <source>
        <strain evidence="1">CHK193-4272</strain>
    </source>
</reference>
<evidence type="ECO:0000313" key="1">
    <source>
        <dbReference type="EMBL" id="HIV62109.1"/>
    </source>
</evidence>